<dbReference type="STRING" id="1895771.BGO89_09295"/>
<feature type="domain" description="PpiC" evidence="9">
    <location>
        <begin position="211"/>
        <end position="334"/>
    </location>
</feature>
<keyword evidence="5" id="KW-0472">Membrane</keyword>
<dbReference type="GO" id="GO:0003755">
    <property type="term" value="F:peptidyl-prolyl cis-trans isomerase activity"/>
    <property type="evidence" value="ECO:0007669"/>
    <property type="project" value="InterPro"/>
</dbReference>
<dbReference type="PANTHER" id="PTHR47529:SF1">
    <property type="entry name" value="PERIPLASMIC CHAPERONE PPID"/>
    <property type="match status" value="1"/>
</dbReference>
<evidence type="ECO:0000256" key="7">
    <source>
        <dbReference type="ARBA" id="ARBA00038408"/>
    </source>
</evidence>
<comment type="caution">
    <text evidence="10">The sequence shown here is derived from an EMBL/GenBank/DDBJ whole genome shotgun (WGS) entry which is preliminary data.</text>
</comment>
<evidence type="ECO:0000256" key="4">
    <source>
        <dbReference type="ARBA" id="ARBA00022989"/>
    </source>
</evidence>
<keyword evidence="2" id="KW-1003">Cell membrane</keyword>
<sequence length="598" mass="67072">MKTRPILLPLVLFACAFACLHAQPYAGIVNGDTIRLEEMAREVGRRTEFAKLGRPMSQPDIIEATWNDLVTRTLVFQECRKRRIDVTMGDVDSLLLNRTPDYVRRGIVDEKGRFDPSLLRAMLFSPDSLVRAHSDDIPANARQQQIDDIKASMKDLRDRVRMTMLDVRLREALAKEIPVDSSRLRASFENAASRCSADVIFLPCLPNTKEPTEAELQRWYDQHKAQYRTEHELRRLVFMAFKVEASRADSAMIIRNVTNFVQDCMRRPAGRLRDSLFQSVARTTSSGNAVVDPDSADHAPFYNVCRGKKRGDIVGPVKLQDGLHVLRIDSVLKGPSRTRPRYAVTALNTAIDATKPTLDSILQNVEATIESYEAGKELGEVAQAAHKPIEVSPYFGIDERLFGSYAVADAAFRTQVAAACDPVDTPERGVLVAIVVDSVPPGPMPFDAAIEKVRKDIIHDRTCLGRSREARELKDMCALTPEGLFVIAEHPRDAKIYRDVTIDRGGMIGDELMDTLAAKGIYDQGVRGIIGPVYGDNGWYVVNIRDIVKANPDEFGMFMQLNGAALVESQHAEAYDRWLAGVRSRSTIDDKRWVYFRY</sequence>
<evidence type="ECO:0000256" key="3">
    <source>
        <dbReference type="ARBA" id="ARBA00022692"/>
    </source>
</evidence>
<comment type="subcellular location">
    <subcellularLocation>
        <location evidence="1">Cell membrane</location>
        <topology evidence="1">Single-pass type II membrane protein</topology>
    </subcellularLocation>
</comment>
<accession>A0A1M3KWS7</accession>
<evidence type="ECO:0000256" key="6">
    <source>
        <dbReference type="ARBA" id="ARBA00023186"/>
    </source>
</evidence>
<evidence type="ECO:0000256" key="2">
    <source>
        <dbReference type="ARBA" id="ARBA00022475"/>
    </source>
</evidence>
<gene>
    <name evidence="10" type="ORF">BGO89_09295</name>
</gene>
<evidence type="ECO:0000256" key="5">
    <source>
        <dbReference type="ARBA" id="ARBA00023136"/>
    </source>
</evidence>
<evidence type="ECO:0000256" key="8">
    <source>
        <dbReference type="SAM" id="SignalP"/>
    </source>
</evidence>
<dbReference type="EMBL" id="MKVH01000024">
    <property type="protein sequence ID" value="OJX56724.1"/>
    <property type="molecule type" value="Genomic_DNA"/>
</dbReference>
<evidence type="ECO:0000313" key="11">
    <source>
        <dbReference type="Proteomes" id="UP000184233"/>
    </source>
</evidence>
<evidence type="ECO:0000256" key="1">
    <source>
        <dbReference type="ARBA" id="ARBA00004401"/>
    </source>
</evidence>
<keyword evidence="3" id="KW-0812">Transmembrane</keyword>
<dbReference type="SUPFAM" id="SSF109998">
    <property type="entry name" value="Triger factor/SurA peptide-binding domain-like"/>
    <property type="match status" value="1"/>
</dbReference>
<keyword evidence="6" id="KW-0143">Chaperone</keyword>
<keyword evidence="4" id="KW-1133">Transmembrane helix</keyword>
<keyword evidence="8" id="KW-0732">Signal</keyword>
<name>A0A1M3KWS7_9BACT</name>
<evidence type="ECO:0000259" key="9">
    <source>
        <dbReference type="Pfam" id="PF13145"/>
    </source>
</evidence>
<feature type="chain" id="PRO_5009894966" description="PpiC domain-containing protein" evidence="8">
    <location>
        <begin position="23"/>
        <end position="598"/>
    </location>
</feature>
<feature type="signal peptide" evidence="8">
    <location>
        <begin position="1"/>
        <end position="22"/>
    </location>
</feature>
<dbReference type="Proteomes" id="UP000184233">
    <property type="component" value="Unassembled WGS sequence"/>
</dbReference>
<dbReference type="GO" id="GO:0005886">
    <property type="term" value="C:plasma membrane"/>
    <property type="evidence" value="ECO:0007669"/>
    <property type="project" value="UniProtKB-SubCell"/>
</dbReference>
<protein>
    <recommendedName>
        <fullName evidence="9">PpiC domain-containing protein</fullName>
    </recommendedName>
</protein>
<proteinExistence type="inferred from homology"/>
<dbReference type="Pfam" id="PF13623">
    <property type="entry name" value="SurA_N_2"/>
    <property type="match status" value="1"/>
</dbReference>
<organism evidence="10 11">
    <name type="scientific">Candidatus Kapaibacterium thiocyanatum</name>
    <dbReference type="NCBI Taxonomy" id="1895771"/>
    <lineage>
        <taxon>Bacteria</taxon>
        <taxon>Pseudomonadati</taxon>
        <taxon>Candidatus Kapaibacteriota</taxon>
        <taxon>Candidatus Kapaibacteriia</taxon>
        <taxon>Candidatus Kapaibacteriales</taxon>
        <taxon>Candidatus Kapaibacteriaceae</taxon>
        <taxon>Candidatus Kapaibacterium</taxon>
    </lineage>
</organism>
<dbReference type="PROSITE" id="PS51257">
    <property type="entry name" value="PROKAR_LIPOPROTEIN"/>
    <property type="match status" value="1"/>
</dbReference>
<dbReference type="InterPro" id="IPR027304">
    <property type="entry name" value="Trigger_fact/SurA_dom_sf"/>
</dbReference>
<reference evidence="10 11" key="1">
    <citation type="submission" date="2016-09" db="EMBL/GenBank/DDBJ databases">
        <title>Genome-resolved meta-omics ties microbial dynamics to process performance in biotechnology for thiocyanate degradation.</title>
        <authorList>
            <person name="Kantor R.S."/>
            <person name="Huddy R.J."/>
            <person name="Iyer R."/>
            <person name="Thomas B.C."/>
            <person name="Brown C.T."/>
            <person name="Anantharaman K."/>
            <person name="Tringe S."/>
            <person name="Hettich R.L."/>
            <person name="Harrison S.T."/>
            <person name="Banfield J.F."/>
        </authorList>
    </citation>
    <scope>NUCLEOTIDE SEQUENCE [LARGE SCALE GENOMIC DNA]</scope>
    <source>
        <strain evidence="10">59-99</strain>
    </source>
</reference>
<dbReference type="Pfam" id="PF13145">
    <property type="entry name" value="Rotamase_2"/>
    <property type="match status" value="1"/>
</dbReference>
<dbReference type="AlphaFoldDB" id="A0A1M3KWS7"/>
<evidence type="ECO:0000313" key="10">
    <source>
        <dbReference type="EMBL" id="OJX56724.1"/>
    </source>
</evidence>
<dbReference type="InterPro" id="IPR000297">
    <property type="entry name" value="PPIase_PpiC"/>
</dbReference>
<comment type="similarity">
    <text evidence="7">Belongs to the PpiD chaperone family.</text>
</comment>
<dbReference type="PANTHER" id="PTHR47529">
    <property type="entry name" value="PEPTIDYL-PROLYL CIS-TRANS ISOMERASE D"/>
    <property type="match status" value="1"/>
</dbReference>
<dbReference type="InterPro" id="IPR052029">
    <property type="entry name" value="PpiD_chaperone"/>
</dbReference>